<comment type="caution">
    <text evidence="1">The sequence shown here is derived from an EMBL/GenBank/DDBJ whole genome shotgun (WGS) entry which is preliminary data.</text>
</comment>
<name>A0A137RG30_9FLAO</name>
<dbReference type="InterPro" id="IPR021471">
    <property type="entry name" value="DUF3124"/>
</dbReference>
<evidence type="ECO:0008006" key="3">
    <source>
        <dbReference type="Google" id="ProtNLM"/>
    </source>
</evidence>
<sequence length="179" mass="20575">MKKLFKITQIIIVLFFFGIFFSCEEEKEISSYHPNHWEDHYIDGEIAGQKSDSLQKGTTYLSIYSHIYSFSLEKSHNLTAMVSLRNVSQTDTIYISKADYYGTQGQLIRNYFKKPIYLKPLETVEIVIDETDEHGGSGANFIFKWTTKATTPEPLFEAIMTSLRGSQGLSFTTQGRRIE</sequence>
<protein>
    <recommendedName>
        <fullName evidence="3">DUF3124 domain-containing protein</fullName>
    </recommendedName>
</protein>
<evidence type="ECO:0000313" key="1">
    <source>
        <dbReference type="EMBL" id="KXN98452.1"/>
    </source>
</evidence>
<dbReference type="Proteomes" id="UP000070138">
    <property type="component" value="Unassembled WGS sequence"/>
</dbReference>
<dbReference type="AlphaFoldDB" id="A0A137RG30"/>
<gene>
    <name evidence="1" type="ORF">LS48_10145</name>
</gene>
<reference evidence="1 2" key="2">
    <citation type="journal article" date="2016" name="Int. J. Syst. Evol. Microbiol.">
        <title>Vitellibacter aquimaris sp. nov., a marine bacterium isolated from seawater.</title>
        <authorList>
            <person name="Thevarajoo S."/>
            <person name="Selvaratnam C."/>
            <person name="Goh K.M."/>
            <person name="Hong K.W."/>
            <person name="Chan X.Y."/>
            <person name="Chan K.G."/>
            <person name="Chong C.S."/>
        </authorList>
    </citation>
    <scope>NUCLEOTIDE SEQUENCE [LARGE SCALE GENOMIC DNA]</scope>
    <source>
        <strain evidence="1 2">D-24</strain>
    </source>
</reference>
<dbReference type="RefSeq" id="WP_062622434.1">
    <property type="nucleotide sequence ID" value="NZ_JRWG01000006.1"/>
</dbReference>
<proteinExistence type="predicted"/>
<keyword evidence="2" id="KW-1185">Reference proteome</keyword>
<organism evidence="1 2">
    <name type="scientific">Aequorivita aquimaris</name>
    <dbReference type="NCBI Taxonomy" id="1548749"/>
    <lineage>
        <taxon>Bacteria</taxon>
        <taxon>Pseudomonadati</taxon>
        <taxon>Bacteroidota</taxon>
        <taxon>Flavobacteriia</taxon>
        <taxon>Flavobacteriales</taxon>
        <taxon>Flavobacteriaceae</taxon>
        <taxon>Aequorivita</taxon>
    </lineage>
</organism>
<dbReference type="PATRIC" id="fig|1548749.3.peg.2134"/>
<dbReference type="STRING" id="1548749.LS48_10145"/>
<dbReference type="EMBL" id="JRWG01000006">
    <property type="protein sequence ID" value="KXN98452.1"/>
    <property type="molecule type" value="Genomic_DNA"/>
</dbReference>
<dbReference type="PROSITE" id="PS51257">
    <property type="entry name" value="PROKAR_LIPOPROTEIN"/>
    <property type="match status" value="1"/>
</dbReference>
<dbReference type="Pfam" id="PF11322">
    <property type="entry name" value="DUF3124"/>
    <property type="match status" value="1"/>
</dbReference>
<dbReference type="OrthoDB" id="283474at2"/>
<accession>A0A137RG30</accession>
<evidence type="ECO:0000313" key="2">
    <source>
        <dbReference type="Proteomes" id="UP000070138"/>
    </source>
</evidence>
<reference evidence="2" key="1">
    <citation type="submission" date="2014-10" db="EMBL/GenBank/DDBJ databases">
        <title>Genome sequencing of Vitellibacter sp. D-24.</title>
        <authorList>
            <person name="Thevarajoo S."/>
            <person name="Selvaratnam C."/>
            <person name="Goh K.M."/>
            <person name="Chong C.S."/>
        </authorList>
    </citation>
    <scope>NUCLEOTIDE SEQUENCE [LARGE SCALE GENOMIC DNA]</scope>
    <source>
        <strain evidence="2">D-24</strain>
    </source>
</reference>